<name>A0A3N9UFA0_9BACI</name>
<gene>
    <name evidence="1" type="ORF">EBB45_08005</name>
</gene>
<accession>A0A3N9UFA0</accession>
<evidence type="ECO:0000313" key="2">
    <source>
        <dbReference type="Proteomes" id="UP000274033"/>
    </source>
</evidence>
<dbReference type="Proteomes" id="UP000274033">
    <property type="component" value="Unassembled WGS sequence"/>
</dbReference>
<comment type="caution">
    <text evidence="1">The sequence shown here is derived from an EMBL/GenBank/DDBJ whole genome shotgun (WGS) entry which is preliminary data.</text>
</comment>
<protein>
    <submittedName>
        <fullName evidence="1">Uncharacterized protein</fullName>
    </submittedName>
</protein>
<sequence>MITETSSVISPIKAAATYINGTIFPYIQKSVYFVQNSGIIFPYITVINGNSALFQMITETSSLISPIKAAATYINGTIFPYIQKSVYFVRNNGIIFPYITVINGNSALFQMIKEPSSLISPIKAAATYINGTIFTYIQKYQYLVQNNGIIFPYITVINGN</sequence>
<proteinExistence type="predicted"/>
<reference evidence="1 2" key="1">
    <citation type="journal article" date="2013" name="J. Microbiol.">
        <title>Lysinibacillus chungkukjangi sp. nov., isolated from Chungkukjang, Korean fermented soybean food.</title>
        <authorList>
            <person name="Kim S.J."/>
            <person name="Jang Y.H."/>
            <person name="Hamada M."/>
            <person name="Ahn J.H."/>
            <person name="Weon H.Y."/>
            <person name="Suzuki K."/>
            <person name="Whang K.S."/>
            <person name="Kwon S.W."/>
        </authorList>
    </citation>
    <scope>NUCLEOTIDE SEQUENCE [LARGE SCALE GENOMIC DNA]</scope>
    <source>
        <strain evidence="1 2">MCCC 1A12701</strain>
    </source>
</reference>
<dbReference type="EMBL" id="RRCT01000006">
    <property type="protein sequence ID" value="RQW74913.1"/>
    <property type="molecule type" value="Genomic_DNA"/>
</dbReference>
<keyword evidence="2" id="KW-1185">Reference proteome</keyword>
<dbReference type="RefSeq" id="WP_124763960.1">
    <property type="nucleotide sequence ID" value="NZ_JAFBDY010000005.1"/>
</dbReference>
<evidence type="ECO:0000313" key="1">
    <source>
        <dbReference type="EMBL" id="RQW74913.1"/>
    </source>
</evidence>
<dbReference type="AlphaFoldDB" id="A0A3N9UFA0"/>
<organism evidence="1 2">
    <name type="scientific">Lysinibacillus composti</name>
    <dbReference type="NCBI Taxonomy" id="720633"/>
    <lineage>
        <taxon>Bacteria</taxon>
        <taxon>Bacillati</taxon>
        <taxon>Bacillota</taxon>
        <taxon>Bacilli</taxon>
        <taxon>Bacillales</taxon>
        <taxon>Bacillaceae</taxon>
        <taxon>Lysinibacillus</taxon>
    </lineage>
</organism>